<keyword evidence="1 8" id="KW-0732">Signal</keyword>
<dbReference type="InterPro" id="IPR015943">
    <property type="entry name" value="WD40/YVTN_repeat-like_dom_sf"/>
</dbReference>
<dbReference type="AlphaFoldDB" id="A0A841FBF0"/>
<dbReference type="EMBL" id="JACHGT010000001">
    <property type="protein sequence ID" value="MBB6032343.1"/>
    <property type="molecule type" value="Genomic_DNA"/>
</dbReference>
<gene>
    <name evidence="10" type="ORF">HNR73_000185</name>
</gene>
<dbReference type="RefSeq" id="WP_184785257.1">
    <property type="nucleotide sequence ID" value="NZ_BONT01000064.1"/>
</dbReference>
<proteinExistence type="inferred from homology"/>
<feature type="chain" id="PRO_5033009125" description="CBM2 domain-containing protein" evidence="8">
    <location>
        <begin position="30"/>
        <end position="885"/>
    </location>
</feature>
<keyword evidence="11" id="KW-1185">Reference proteome</keyword>
<dbReference type="SUPFAM" id="SSF49384">
    <property type="entry name" value="Carbohydrate-binding domain"/>
    <property type="match status" value="1"/>
</dbReference>
<dbReference type="SUPFAM" id="SSF110296">
    <property type="entry name" value="Oligoxyloglucan reducing end-specific cellobiohydrolase"/>
    <property type="match status" value="2"/>
</dbReference>
<dbReference type="GO" id="GO:0030245">
    <property type="term" value="P:cellulose catabolic process"/>
    <property type="evidence" value="ECO:0007669"/>
    <property type="project" value="UniProtKB-KW"/>
</dbReference>
<evidence type="ECO:0000313" key="11">
    <source>
        <dbReference type="Proteomes" id="UP000548476"/>
    </source>
</evidence>
<dbReference type="CDD" id="cd15482">
    <property type="entry name" value="Sialidase_non-viral"/>
    <property type="match status" value="1"/>
</dbReference>
<dbReference type="GO" id="GO:0004553">
    <property type="term" value="F:hydrolase activity, hydrolyzing O-glycosyl compounds"/>
    <property type="evidence" value="ECO:0007669"/>
    <property type="project" value="InterPro"/>
</dbReference>
<evidence type="ECO:0000256" key="1">
    <source>
        <dbReference type="ARBA" id="ARBA00022729"/>
    </source>
</evidence>
<evidence type="ECO:0000313" key="10">
    <source>
        <dbReference type="EMBL" id="MBB6032343.1"/>
    </source>
</evidence>
<dbReference type="InterPro" id="IPR001919">
    <property type="entry name" value="CBD2"/>
</dbReference>
<dbReference type="Proteomes" id="UP000548476">
    <property type="component" value="Unassembled WGS sequence"/>
</dbReference>
<dbReference type="GO" id="GO:0030247">
    <property type="term" value="F:polysaccharide binding"/>
    <property type="evidence" value="ECO:0007669"/>
    <property type="project" value="UniProtKB-UniRule"/>
</dbReference>
<dbReference type="Pfam" id="PF00553">
    <property type="entry name" value="CBM_2"/>
    <property type="match status" value="1"/>
</dbReference>
<keyword evidence="6" id="KW-0624">Polysaccharide degradation</keyword>
<evidence type="ECO:0000256" key="8">
    <source>
        <dbReference type="SAM" id="SignalP"/>
    </source>
</evidence>
<reference evidence="10 11" key="1">
    <citation type="submission" date="2020-08" db="EMBL/GenBank/DDBJ databases">
        <title>Genomic Encyclopedia of Type Strains, Phase IV (KMG-IV): sequencing the most valuable type-strain genomes for metagenomic binning, comparative biology and taxonomic classification.</title>
        <authorList>
            <person name="Goeker M."/>
        </authorList>
    </citation>
    <scope>NUCLEOTIDE SEQUENCE [LARGE SCALE GENOMIC DNA]</scope>
    <source>
        <strain evidence="10 11">YIM 65646</strain>
    </source>
</reference>
<dbReference type="InterPro" id="IPR012291">
    <property type="entry name" value="CBM2_carb-bd_dom_sf"/>
</dbReference>
<dbReference type="GO" id="GO:0010411">
    <property type="term" value="P:xyloglucan metabolic process"/>
    <property type="evidence" value="ECO:0007669"/>
    <property type="project" value="TreeGrafter"/>
</dbReference>
<keyword evidence="5" id="KW-0326">Glycosidase</keyword>
<dbReference type="Gene3D" id="2.130.10.10">
    <property type="entry name" value="YVTN repeat-like/Quinoprotein amine dehydrogenase"/>
    <property type="match status" value="2"/>
</dbReference>
<feature type="domain" description="CBM2" evidence="9">
    <location>
        <begin position="775"/>
        <end position="885"/>
    </location>
</feature>
<comment type="similarity">
    <text evidence="7">Belongs to the glycosyl hydrolase 74 family.</text>
</comment>
<keyword evidence="2" id="KW-0378">Hydrolase</keyword>
<name>A0A841FBF0_9ACTN</name>
<accession>A0A841FBF0</accession>
<dbReference type="InterPro" id="IPR052025">
    <property type="entry name" value="Xyloglucanase_GH74"/>
</dbReference>
<dbReference type="Gene3D" id="2.60.40.290">
    <property type="match status" value="1"/>
</dbReference>
<dbReference type="PROSITE" id="PS51173">
    <property type="entry name" value="CBM2"/>
    <property type="match status" value="1"/>
</dbReference>
<protein>
    <recommendedName>
        <fullName evidence="9">CBM2 domain-containing protein</fullName>
    </recommendedName>
</protein>
<evidence type="ECO:0000256" key="6">
    <source>
        <dbReference type="ARBA" id="ARBA00023326"/>
    </source>
</evidence>
<comment type="caution">
    <text evidence="10">The sequence shown here is derived from an EMBL/GenBank/DDBJ whole genome shotgun (WGS) entry which is preliminary data.</text>
</comment>
<sequence>MRHRLLTACAAVAAVLVSAAALSPPAAVADPVSTGDPAAQAAYTWRNAEIVGGGFVPGIVYNRAEQGLVYARTDIGGAYRLDKTTKRWIPLLDWVSWDRWGWTGVASLATDAVDPNRVYAAVGTYTNSWDPNNGAILRSADRGATWQVTPLPFKVGGNMPGRGMGERLSVDPHNNNILYFGAPSGQGLWRSTDKGATWAKVTAFPNPGNYAQDPGDPNGYLSDNQGVTWVTFDPTSATGTGTTQTIYVGVADKQNTVYRTTNGGAGWERVPGQPTGYLAHKGVLDEVNHNLYLATSDTGGPYDGAKGDVWRFNTATGVWTQVSPIPSSSADDYFGYSGLTVDRKKPGTLVVATQVSWWPDVIFFRSTDSGATWSRIWDWNGYPNRTKRYSLNITGAPWLNWGGAGTAPEDQPKLGWMTESVEIDPFDSGKLMYGTGATIYGTDNLTAWDTGGTVDISVRAQGLEETAVNDLISPPAGAPLISALGDIGGFRHDSLTTVPAKMHLSPTIGSTTSLDYAELAPSTMVRVGNADGVNIGISSDGGSNWYAGTDPAGVTGGGTVAIAANAARVVWSPEGTGVQVSSNNGGSWTAASGVPNGARVEADRVDPNRFYAFSGGTFYVSVNGGTSFTAAATGLPATGDVRFGAVPGISGDVWLAGGTGAAYGLWHSTNAGASFTRVSTVGEADNIGFGKAAPGKTYPALYSSAEIGGVRGIFRSDDAGATWTRLNDDQHQWGWTGAAITGDPRVYGRVYVSTNGRGIIYGDGDGGGTTDPDPDPDPVGNCSVAYEITGQWQGGFQGRVVVKNTGTTAVNGWTLGWSFGAGQVVSQMWGATAAQSGAAVTATGASWNAVIAPGTTREAGFLASWQGSNPEPGAFTLNGSACAVT</sequence>
<evidence type="ECO:0000259" key="9">
    <source>
        <dbReference type="PROSITE" id="PS51173"/>
    </source>
</evidence>
<evidence type="ECO:0000256" key="5">
    <source>
        <dbReference type="ARBA" id="ARBA00023295"/>
    </source>
</evidence>
<dbReference type="FunFam" id="2.130.10.10:FF:000534">
    <property type="entry name" value="Xyloglucanase Xgh74A"/>
    <property type="match status" value="1"/>
</dbReference>
<dbReference type="PANTHER" id="PTHR43739:SF2">
    <property type="entry name" value="OLIGOXYLOGLUCAN-REDUCING END-SPECIFIC XYLOGLUCANASE-RELATED"/>
    <property type="match status" value="1"/>
</dbReference>
<organism evidence="10 11">
    <name type="scientific">Phytomonospora endophytica</name>
    <dbReference type="NCBI Taxonomy" id="714109"/>
    <lineage>
        <taxon>Bacteria</taxon>
        <taxon>Bacillati</taxon>
        <taxon>Actinomycetota</taxon>
        <taxon>Actinomycetes</taxon>
        <taxon>Micromonosporales</taxon>
        <taxon>Micromonosporaceae</taxon>
        <taxon>Phytomonospora</taxon>
    </lineage>
</organism>
<evidence type="ECO:0000256" key="7">
    <source>
        <dbReference type="ARBA" id="ARBA00037986"/>
    </source>
</evidence>
<evidence type="ECO:0000256" key="2">
    <source>
        <dbReference type="ARBA" id="ARBA00022801"/>
    </source>
</evidence>
<evidence type="ECO:0000256" key="3">
    <source>
        <dbReference type="ARBA" id="ARBA00023001"/>
    </source>
</evidence>
<keyword evidence="3" id="KW-0136">Cellulose degradation</keyword>
<evidence type="ECO:0000256" key="4">
    <source>
        <dbReference type="ARBA" id="ARBA00023277"/>
    </source>
</evidence>
<keyword evidence="4" id="KW-0119">Carbohydrate metabolism</keyword>
<dbReference type="InterPro" id="IPR008965">
    <property type="entry name" value="CBM2/CBM3_carb-bd_dom_sf"/>
</dbReference>
<dbReference type="SMART" id="SM00637">
    <property type="entry name" value="CBD_II"/>
    <property type="match status" value="1"/>
</dbReference>
<feature type="signal peptide" evidence="8">
    <location>
        <begin position="1"/>
        <end position="29"/>
    </location>
</feature>
<dbReference type="PANTHER" id="PTHR43739">
    <property type="entry name" value="XYLOGLUCANASE (EUROFUNG)"/>
    <property type="match status" value="1"/>
</dbReference>